<dbReference type="CDD" id="cd01098">
    <property type="entry name" value="PAN_AP_plant"/>
    <property type="match status" value="1"/>
</dbReference>
<feature type="domain" description="Bulb-type lectin" evidence="20">
    <location>
        <begin position="25"/>
        <end position="149"/>
    </location>
</feature>
<evidence type="ECO:0000259" key="18">
    <source>
        <dbReference type="PROSITE" id="PS50011"/>
    </source>
</evidence>
<dbReference type="GO" id="GO:0005886">
    <property type="term" value="C:plasma membrane"/>
    <property type="evidence" value="ECO:0007669"/>
    <property type="project" value="UniProtKB-SubCell"/>
</dbReference>
<dbReference type="InterPro" id="IPR000719">
    <property type="entry name" value="Prot_kinase_dom"/>
</dbReference>
<dbReference type="Pfam" id="PF08276">
    <property type="entry name" value="PAN_2"/>
    <property type="match status" value="1"/>
</dbReference>
<feature type="signal peptide" evidence="17">
    <location>
        <begin position="1"/>
        <end position="23"/>
    </location>
</feature>
<sequence length="855" mass="95301">MKKLHYFHTTLLFFLFFAVTSLAATDTITPITPLTLNQTLVSSGEVFELGFFNPGGNANWYIGIWFKDIKPTAYVWVANRDSPVSSSSPKLTIGDNGNLILLNQANTTIWTTNQMVPVGNHGNLVAQLLDSGNFVLRMENDDNPENYIWESFKNPTDTLLAGMKLGLDRKTGVNRFLRSWKTGMDPGSGDYYFKLNTDGFPEFYILKNQTGMNPVFRNGPWNGKTFSGKPEMETVIPIEFLYKEDADEISFSFEMKDTSVYSRLLMNSSGFLTRFTYDAASSQTWSEYWYNPRDECDYYRKCGPFGVCSTNGSSSICTCVTGFQPKNQQAWGLKNRLDGCIRSSKMDCQTDGFVLLKNMKLPESSKVYINRTISLSECAQVCKSNCSCGAYANTDITGNGSGCVIWTVDLLDMRQYADSEGGQDLYVRVAASDLGGTSVQESPTVQESPAGGTSKNGSSSSVAMIVSIVVGQMMVIDHGDHTFFDHIGHDERRQDFMMTERVVVPNERRNSVGTTARDLELPLFDFSTLVIATNSFSDANKLGQGGFGSVYKGTLMEGQVVAIKRLSRTSIQGIEELKNEVLLIAKLQHRNLVRLLGCCIEVEEKLLVYEYMENTSLDMIIFNKEKGAHLDWKNRFNIISGIARGLLYLHQDSRLKIIHRDLKASNILLDKNMNPKISDFGLARIFGGDQIEAETHKVVGTHGYMSPEYVMDGIFSTKSDVFSFGVLMLEIVSGKKNRGFVYARRQLNLIGHMWNLWREGKALELIDESIGADGFSQDAALRCIHIGLLCAQENAEDRPDMLKVLLMLSGDVTNLPQPNYPGLSIGKTDFVRGTSNKQDESVTINELTATILVGR</sequence>
<dbReference type="Gene3D" id="1.10.510.10">
    <property type="entry name" value="Transferase(Phosphotransferase) domain 1"/>
    <property type="match status" value="1"/>
</dbReference>
<reference evidence="22 23" key="1">
    <citation type="submission" date="2024-04" db="EMBL/GenBank/DDBJ databases">
        <title>The reference genome of an endangered Asteraceae, Deinandra increscens subsp. villosa, native to the Central Coast of California.</title>
        <authorList>
            <person name="Guilliams M."/>
            <person name="Hasenstab-Lehman K."/>
            <person name="Meyer R."/>
            <person name="Mcevoy S."/>
        </authorList>
    </citation>
    <scope>NUCLEOTIDE SEQUENCE [LARGE SCALE GENOMIC DNA]</scope>
    <source>
        <tissue evidence="22">Leaf</tissue>
    </source>
</reference>
<evidence type="ECO:0000256" key="5">
    <source>
        <dbReference type="ARBA" id="ARBA00022729"/>
    </source>
</evidence>
<dbReference type="InterPro" id="IPR036426">
    <property type="entry name" value="Bulb-type_lectin_dom_sf"/>
</dbReference>
<dbReference type="GO" id="GO:0005524">
    <property type="term" value="F:ATP binding"/>
    <property type="evidence" value="ECO:0007669"/>
    <property type="project" value="UniProtKB-UniRule"/>
</dbReference>
<evidence type="ECO:0000256" key="13">
    <source>
        <dbReference type="PIRNR" id="PIRNR000641"/>
    </source>
</evidence>
<dbReference type="PIRSF" id="PIRSF000641">
    <property type="entry name" value="SRK"/>
    <property type="match status" value="1"/>
</dbReference>
<dbReference type="PANTHER" id="PTHR27002:SF150">
    <property type="entry name" value="RECEPTOR-LIKE SERINE_THREONINE-PROTEIN KINASE SD1-8"/>
    <property type="match status" value="1"/>
</dbReference>
<feature type="binding site" evidence="15">
    <location>
        <position position="564"/>
    </location>
    <ligand>
        <name>ATP</name>
        <dbReference type="ChEBI" id="CHEBI:30616"/>
    </ligand>
</feature>
<dbReference type="EMBL" id="JBCNJP010000017">
    <property type="protein sequence ID" value="KAK9064212.1"/>
    <property type="molecule type" value="Genomic_DNA"/>
</dbReference>
<dbReference type="FunFam" id="3.30.200.20:FF:000195">
    <property type="entry name" value="G-type lectin S-receptor-like serine/threonine-protein kinase"/>
    <property type="match status" value="1"/>
</dbReference>
<dbReference type="Proteomes" id="UP001408789">
    <property type="component" value="Unassembled WGS sequence"/>
</dbReference>
<evidence type="ECO:0000256" key="4">
    <source>
        <dbReference type="ARBA" id="ARBA00022679"/>
    </source>
</evidence>
<comment type="similarity">
    <text evidence="13">Belongs to the protein kinase superfamily. Ser/Thr protein kinase family.</text>
</comment>
<dbReference type="Pfam" id="PF07714">
    <property type="entry name" value="PK_Tyr_Ser-Thr"/>
    <property type="match status" value="1"/>
</dbReference>
<evidence type="ECO:0000256" key="3">
    <source>
        <dbReference type="ARBA" id="ARBA00022527"/>
    </source>
</evidence>
<comment type="subcellular location">
    <subcellularLocation>
        <location evidence="1">Cell membrane</location>
        <topology evidence="1">Single-pass type I membrane protein</topology>
    </subcellularLocation>
</comment>
<dbReference type="PROSITE" id="PS00108">
    <property type="entry name" value="PROTEIN_KINASE_ST"/>
    <property type="match status" value="1"/>
</dbReference>
<feature type="compositionally biased region" description="Polar residues" evidence="16">
    <location>
        <begin position="437"/>
        <end position="457"/>
    </location>
</feature>
<evidence type="ECO:0000256" key="12">
    <source>
        <dbReference type="ARBA" id="ARBA00048679"/>
    </source>
</evidence>
<dbReference type="Gene3D" id="3.30.200.20">
    <property type="entry name" value="Phosphorylase Kinase, domain 1"/>
    <property type="match status" value="1"/>
</dbReference>
<evidence type="ECO:0000256" key="6">
    <source>
        <dbReference type="ARBA" id="ARBA00022741"/>
    </source>
</evidence>
<keyword evidence="5 17" id="KW-0732">Signal</keyword>
<dbReference type="InterPro" id="IPR000858">
    <property type="entry name" value="S_locus_glycoprot_dom"/>
</dbReference>
<keyword evidence="7 13" id="KW-0418">Kinase</keyword>
<evidence type="ECO:0000256" key="2">
    <source>
        <dbReference type="ARBA" id="ARBA00022475"/>
    </source>
</evidence>
<comment type="caution">
    <text evidence="14">Lacks conserved residue(s) required for the propagation of feature annotation.</text>
</comment>
<dbReference type="PROSITE" id="PS50011">
    <property type="entry name" value="PROTEIN_KINASE_DOM"/>
    <property type="match status" value="1"/>
</dbReference>
<dbReference type="InterPro" id="IPR001480">
    <property type="entry name" value="Bulb-type_lectin_dom"/>
</dbReference>
<dbReference type="InterPro" id="IPR003609">
    <property type="entry name" value="Pan_app"/>
</dbReference>
<dbReference type="PROSITE" id="PS50026">
    <property type="entry name" value="EGF_3"/>
    <property type="match status" value="1"/>
</dbReference>
<dbReference type="SUPFAM" id="SSF56112">
    <property type="entry name" value="Protein kinase-like (PK-like)"/>
    <property type="match status" value="1"/>
</dbReference>
<dbReference type="SMART" id="SM00473">
    <property type="entry name" value="PAN_AP"/>
    <property type="match status" value="1"/>
</dbReference>
<evidence type="ECO:0000256" key="17">
    <source>
        <dbReference type="SAM" id="SignalP"/>
    </source>
</evidence>
<feature type="region of interest" description="Disordered" evidence="16">
    <location>
        <begin position="437"/>
        <end position="459"/>
    </location>
</feature>
<dbReference type="Pfam" id="PF01453">
    <property type="entry name" value="B_lectin"/>
    <property type="match status" value="1"/>
</dbReference>
<keyword evidence="6 13" id="KW-0547">Nucleotide-binding</keyword>
<dbReference type="InterPro" id="IPR001245">
    <property type="entry name" value="Ser-Thr/Tyr_kinase_cat_dom"/>
</dbReference>
<evidence type="ECO:0000256" key="7">
    <source>
        <dbReference type="ARBA" id="ARBA00022777"/>
    </source>
</evidence>
<evidence type="ECO:0000256" key="9">
    <source>
        <dbReference type="ARBA" id="ARBA00023157"/>
    </source>
</evidence>
<keyword evidence="3 13" id="KW-0723">Serine/threonine-protein kinase</keyword>
<feature type="chain" id="PRO_5043055966" description="Receptor-like serine/threonine-protein kinase" evidence="17">
    <location>
        <begin position="24"/>
        <end position="855"/>
    </location>
</feature>
<feature type="domain" description="Protein kinase" evidence="18">
    <location>
        <begin position="536"/>
        <end position="820"/>
    </location>
</feature>
<dbReference type="PROSITE" id="PS00107">
    <property type="entry name" value="PROTEIN_KINASE_ATP"/>
    <property type="match status" value="1"/>
</dbReference>
<keyword evidence="4 13" id="KW-0808">Transferase</keyword>
<comment type="catalytic activity">
    <reaction evidence="12 13">
        <text>L-seryl-[protein] + ATP = O-phospho-L-seryl-[protein] + ADP + H(+)</text>
        <dbReference type="Rhea" id="RHEA:17989"/>
        <dbReference type="Rhea" id="RHEA-COMP:9863"/>
        <dbReference type="Rhea" id="RHEA-COMP:11604"/>
        <dbReference type="ChEBI" id="CHEBI:15378"/>
        <dbReference type="ChEBI" id="CHEBI:29999"/>
        <dbReference type="ChEBI" id="CHEBI:30616"/>
        <dbReference type="ChEBI" id="CHEBI:83421"/>
        <dbReference type="ChEBI" id="CHEBI:456216"/>
        <dbReference type="EC" id="2.7.11.1"/>
    </reaction>
</comment>
<dbReference type="InterPro" id="IPR024171">
    <property type="entry name" value="SRK-like_kinase"/>
</dbReference>
<keyword evidence="23" id="KW-1185">Reference proteome</keyword>
<dbReference type="InterPro" id="IPR011009">
    <property type="entry name" value="Kinase-like_dom_sf"/>
</dbReference>
<dbReference type="GO" id="GO:0048544">
    <property type="term" value="P:recognition of pollen"/>
    <property type="evidence" value="ECO:0007669"/>
    <property type="project" value="InterPro"/>
</dbReference>
<evidence type="ECO:0000256" key="10">
    <source>
        <dbReference type="ARBA" id="ARBA00023180"/>
    </source>
</evidence>
<evidence type="ECO:0000256" key="8">
    <source>
        <dbReference type="ARBA" id="ARBA00022840"/>
    </source>
</evidence>
<dbReference type="CDD" id="cd14066">
    <property type="entry name" value="STKc_IRAK"/>
    <property type="match status" value="1"/>
</dbReference>
<comment type="caution">
    <text evidence="22">The sequence shown here is derived from an EMBL/GenBank/DDBJ whole genome shotgun (WGS) entry which is preliminary data.</text>
</comment>
<evidence type="ECO:0000313" key="23">
    <source>
        <dbReference type="Proteomes" id="UP001408789"/>
    </source>
</evidence>
<dbReference type="SMART" id="SM00220">
    <property type="entry name" value="S_TKc"/>
    <property type="match status" value="1"/>
</dbReference>
<evidence type="ECO:0000313" key="22">
    <source>
        <dbReference type="EMBL" id="KAK9064212.1"/>
    </source>
</evidence>
<dbReference type="PROSITE" id="PS50927">
    <property type="entry name" value="BULB_LECTIN"/>
    <property type="match status" value="1"/>
</dbReference>
<evidence type="ECO:0000256" key="1">
    <source>
        <dbReference type="ARBA" id="ARBA00004251"/>
    </source>
</evidence>
<evidence type="ECO:0000259" key="19">
    <source>
        <dbReference type="PROSITE" id="PS50026"/>
    </source>
</evidence>
<accession>A0AAP0GXM6</accession>
<comment type="catalytic activity">
    <reaction evidence="11 13">
        <text>L-threonyl-[protein] + ATP = O-phospho-L-threonyl-[protein] + ADP + H(+)</text>
        <dbReference type="Rhea" id="RHEA:46608"/>
        <dbReference type="Rhea" id="RHEA-COMP:11060"/>
        <dbReference type="Rhea" id="RHEA-COMP:11605"/>
        <dbReference type="ChEBI" id="CHEBI:15378"/>
        <dbReference type="ChEBI" id="CHEBI:30013"/>
        <dbReference type="ChEBI" id="CHEBI:30616"/>
        <dbReference type="ChEBI" id="CHEBI:61977"/>
        <dbReference type="ChEBI" id="CHEBI:456216"/>
        <dbReference type="EC" id="2.7.11.1"/>
    </reaction>
</comment>
<evidence type="ECO:0000259" key="20">
    <source>
        <dbReference type="PROSITE" id="PS50927"/>
    </source>
</evidence>
<dbReference type="Gene3D" id="2.90.10.10">
    <property type="entry name" value="Bulb-type lectin domain"/>
    <property type="match status" value="1"/>
</dbReference>
<evidence type="ECO:0000259" key="21">
    <source>
        <dbReference type="PROSITE" id="PS50948"/>
    </source>
</evidence>
<feature type="domain" description="EGF-like" evidence="19">
    <location>
        <begin position="292"/>
        <end position="329"/>
    </location>
</feature>
<dbReference type="SUPFAM" id="SSF51110">
    <property type="entry name" value="alpha-D-mannose-specific plant lectins"/>
    <property type="match status" value="1"/>
</dbReference>
<dbReference type="EC" id="2.7.11.1" evidence="13"/>
<dbReference type="SMART" id="SM00108">
    <property type="entry name" value="B_lectin"/>
    <property type="match status" value="1"/>
</dbReference>
<organism evidence="22 23">
    <name type="scientific">Deinandra increscens subsp. villosa</name>
    <dbReference type="NCBI Taxonomy" id="3103831"/>
    <lineage>
        <taxon>Eukaryota</taxon>
        <taxon>Viridiplantae</taxon>
        <taxon>Streptophyta</taxon>
        <taxon>Embryophyta</taxon>
        <taxon>Tracheophyta</taxon>
        <taxon>Spermatophyta</taxon>
        <taxon>Magnoliopsida</taxon>
        <taxon>eudicotyledons</taxon>
        <taxon>Gunneridae</taxon>
        <taxon>Pentapetalae</taxon>
        <taxon>asterids</taxon>
        <taxon>campanulids</taxon>
        <taxon>Asterales</taxon>
        <taxon>Asteraceae</taxon>
        <taxon>Asteroideae</taxon>
        <taxon>Heliantheae alliance</taxon>
        <taxon>Madieae</taxon>
        <taxon>Madiinae</taxon>
        <taxon>Deinandra</taxon>
    </lineage>
</organism>
<dbReference type="AlphaFoldDB" id="A0AAP0GXM6"/>
<keyword evidence="14" id="KW-0245">EGF-like domain</keyword>
<keyword evidence="2" id="KW-0472">Membrane</keyword>
<proteinExistence type="inferred from homology"/>
<keyword evidence="10" id="KW-0325">Glycoprotein</keyword>
<evidence type="ECO:0000256" key="15">
    <source>
        <dbReference type="PROSITE-ProRule" id="PRU10141"/>
    </source>
</evidence>
<dbReference type="FunFam" id="2.90.10.10:FF:000001">
    <property type="entry name" value="G-type lectin S-receptor-like serine/threonine-protein kinase"/>
    <property type="match status" value="1"/>
</dbReference>
<protein>
    <recommendedName>
        <fullName evidence="13">Receptor-like serine/threonine-protein kinase</fullName>
        <ecNumber evidence="13">2.7.11.1</ecNumber>
    </recommendedName>
</protein>
<dbReference type="InterPro" id="IPR000742">
    <property type="entry name" value="EGF"/>
</dbReference>
<dbReference type="CDD" id="cd00028">
    <property type="entry name" value="B_lectin"/>
    <property type="match status" value="1"/>
</dbReference>
<dbReference type="PROSITE" id="PS50948">
    <property type="entry name" value="PAN"/>
    <property type="match status" value="1"/>
</dbReference>
<dbReference type="InterPro" id="IPR008271">
    <property type="entry name" value="Ser/Thr_kinase_AS"/>
</dbReference>
<keyword evidence="9" id="KW-1015">Disulfide bond</keyword>
<keyword evidence="8 13" id="KW-0067">ATP-binding</keyword>
<dbReference type="FunFam" id="1.10.510.10:FF:000060">
    <property type="entry name" value="G-type lectin S-receptor-like serine/threonine-protein kinase"/>
    <property type="match status" value="1"/>
</dbReference>
<name>A0AAP0GXM6_9ASTR</name>
<evidence type="ECO:0000256" key="11">
    <source>
        <dbReference type="ARBA" id="ARBA00047899"/>
    </source>
</evidence>
<dbReference type="GO" id="GO:0004674">
    <property type="term" value="F:protein serine/threonine kinase activity"/>
    <property type="evidence" value="ECO:0007669"/>
    <property type="project" value="UniProtKB-KW"/>
</dbReference>
<evidence type="ECO:0000256" key="14">
    <source>
        <dbReference type="PROSITE-ProRule" id="PRU00076"/>
    </source>
</evidence>
<dbReference type="InterPro" id="IPR017441">
    <property type="entry name" value="Protein_kinase_ATP_BS"/>
</dbReference>
<feature type="domain" description="Apple" evidence="21">
    <location>
        <begin position="348"/>
        <end position="430"/>
    </location>
</feature>
<keyword evidence="2" id="KW-1003">Cell membrane</keyword>
<gene>
    <name evidence="22" type="ORF">SSX86_015592</name>
</gene>
<dbReference type="PANTHER" id="PTHR27002">
    <property type="entry name" value="RECEPTOR-LIKE SERINE/THREONINE-PROTEIN KINASE SD1-8"/>
    <property type="match status" value="1"/>
</dbReference>
<dbReference type="Pfam" id="PF00954">
    <property type="entry name" value="S_locus_glycop"/>
    <property type="match status" value="1"/>
</dbReference>
<evidence type="ECO:0000256" key="16">
    <source>
        <dbReference type="SAM" id="MobiDB-lite"/>
    </source>
</evidence>